<evidence type="ECO:0000256" key="1">
    <source>
        <dbReference type="SAM" id="MobiDB-lite"/>
    </source>
</evidence>
<dbReference type="EMBL" id="BKCJ011741124">
    <property type="protein sequence ID" value="GFD49406.1"/>
    <property type="molecule type" value="Genomic_DNA"/>
</dbReference>
<evidence type="ECO:0000313" key="2">
    <source>
        <dbReference type="EMBL" id="GFD49406.1"/>
    </source>
</evidence>
<proteinExistence type="predicted"/>
<feature type="non-terminal residue" evidence="2">
    <location>
        <position position="1"/>
    </location>
</feature>
<feature type="region of interest" description="Disordered" evidence="1">
    <location>
        <begin position="1"/>
        <end position="68"/>
    </location>
</feature>
<name>A0A699WUZ3_TANCI</name>
<dbReference type="AlphaFoldDB" id="A0A699WUZ3"/>
<accession>A0A699WUZ3</accession>
<comment type="caution">
    <text evidence="2">The sequence shown here is derived from an EMBL/GenBank/DDBJ whole genome shotgun (WGS) entry which is preliminary data.</text>
</comment>
<protein>
    <submittedName>
        <fullName evidence="2">Uncharacterized protein</fullName>
    </submittedName>
</protein>
<sequence>RNQFLAEKDKSLQRRRDDQDPHPPPSDSDINKRRRHDTDAFGSSQPQAPQSSTCKKSDTRDAPPCSSQ</sequence>
<gene>
    <name evidence="2" type="ORF">Tci_921375</name>
</gene>
<feature type="compositionally biased region" description="Polar residues" evidence="1">
    <location>
        <begin position="41"/>
        <end position="54"/>
    </location>
</feature>
<organism evidence="2">
    <name type="scientific">Tanacetum cinerariifolium</name>
    <name type="common">Dalmatian daisy</name>
    <name type="synonym">Chrysanthemum cinerariifolium</name>
    <dbReference type="NCBI Taxonomy" id="118510"/>
    <lineage>
        <taxon>Eukaryota</taxon>
        <taxon>Viridiplantae</taxon>
        <taxon>Streptophyta</taxon>
        <taxon>Embryophyta</taxon>
        <taxon>Tracheophyta</taxon>
        <taxon>Spermatophyta</taxon>
        <taxon>Magnoliopsida</taxon>
        <taxon>eudicotyledons</taxon>
        <taxon>Gunneridae</taxon>
        <taxon>Pentapetalae</taxon>
        <taxon>asterids</taxon>
        <taxon>campanulids</taxon>
        <taxon>Asterales</taxon>
        <taxon>Asteraceae</taxon>
        <taxon>Asteroideae</taxon>
        <taxon>Anthemideae</taxon>
        <taxon>Anthemidinae</taxon>
        <taxon>Tanacetum</taxon>
    </lineage>
</organism>
<feature type="compositionally biased region" description="Basic and acidic residues" evidence="1">
    <location>
        <begin position="1"/>
        <end position="21"/>
    </location>
</feature>
<reference evidence="2" key="1">
    <citation type="journal article" date="2019" name="Sci. Rep.">
        <title>Draft genome of Tanacetum cinerariifolium, the natural source of mosquito coil.</title>
        <authorList>
            <person name="Yamashiro T."/>
            <person name="Shiraishi A."/>
            <person name="Satake H."/>
            <person name="Nakayama K."/>
        </authorList>
    </citation>
    <scope>NUCLEOTIDE SEQUENCE</scope>
</reference>